<gene>
    <name evidence="4" type="ORF">VP1G_03573</name>
</gene>
<keyword evidence="5" id="KW-1185">Reference proteome</keyword>
<reference evidence="5" key="1">
    <citation type="submission" date="2014-12" db="EMBL/GenBank/DDBJ databases">
        <title>Genome Sequence of Valsa Canker Pathogens Uncovers a Specific Adaption of Colonization on Woody Bark.</title>
        <authorList>
            <person name="Yin Z."/>
            <person name="Liu H."/>
            <person name="Gao X."/>
            <person name="Li Z."/>
            <person name="Song N."/>
            <person name="Ke X."/>
            <person name="Dai Q."/>
            <person name="Wu Y."/>
            <person name="Sun Y."/>
            <person name="Xu J.-R."/>
            <person name="Kang Z.K."/>
            <person name="Wang L."/>
            <person name="Huang L."/>
        </authorList>
    </citation>
    <scope>NUCLEOTIDE SEQUENCE [LARGE SCALE GENOMIC DNA]</scope>
    <source>
        <strain evidence="5">SXYL134</strain>
    </source>
</reference>
<dbReference type="InterPro" id="IPR035979">
    <property type="entry name" value="RBD_domain_sf"/>
</dbReference>
<dbReference type="SUPFAM" id="SSF54928">
    <property type="entry name" value="RNA-binding domain, RBD"/>
    <property type="match status" value="1"/>
</dbReference>
<keyword evidence="1" id="KW-0694">RNA-binding</keyword>
<sequence length="325" mass="34774">MSMSPSSYMTSPGTSYSQAVIPSWNTLSSQPDPMSAYSYGSGSASGPATQSLYGYPAVQNRQQALYDHSASYAVQPVQPYSEYYQPPTTMSLTSQFANLEIGTSCSTGGRDGGGGIVYTEQRGIHIRELSRRASEDQVRKMIREAAGREADLINGVDVPLDKERKPRGWAHVHFRSADMAQRMVAVLNGAEFKGRKLQVRLLKEGETVGGVAAVAGPSSSSRGHRSGSGKHSDRREEGGRRREKDRGERSNASWSSPQPSSSKSGPLVVGGSSMAGDAGSSRDKGKGKGKEKEKEKHSSSSSKCSVVIADGSLGRRKSDCDRRAS</sequence>
<dbReference type="PROSITE" id="PS50102">
    <property type="entry name" value="RRM"/>
    <property type="match status" value="1"/>
</dbReference>
<dbReference type="Pfam" id="PF00076">
    <property type="entry name" value="RRM_1"/>
    <property type="match status" value="1"/>
</dbReference>
<dbReference type="OrthoDB" id="610462at2759"/>
<dbReference type="InterPro" id="IPR012677">
    <property type="entry name" value="Nucleotide-bd_a/b_plait_sf"/>
</dbReference>
<dbReference type="EMBL" id="KN714687">
    <property type="protein sequence ID" value="KUI56300.1"/>
    <property type="molecule type" value="Genomic_DNA"/>
</dbReference>
<dbReference type="STRING" id="694573.A0A194UX79"/>
<protein>
    <recommendedName>
        <fullName evidence="3">RRM domain-containing protein</fullName>
    </recommendedName>
</protein>
<proteinExistence type="predicted"/>
<feature type="compositionally biased region" description="Basic and acidic residues" evidence="2">
    <location>
        <begin position="316"/>
        <end position="325"/>
    </location>
</feature>
<feature type="compositionally biased region" description="Basic and acidic residues" evidence="2">
    <location>
        <begin position="230"/>
        <end position="249"/>
    </location>
</feature>
<dbReference type="SMART" id="SM00360">
    <property type="entry name" value="RRM"/>
    <property type="match status" value="1"/>
</dbReference>
<organism evidence="4 5">
    <name type="scientific">Cytospora mali</name>
    <name type="common">Apple Valsa canker fungus</name>
    <name type="synonym">Valsa mali</name>
    <dbReference type="NCBI Taxonomy" id="578113"/>
    <lineage>
        <taxon>Eukaryota</taxon>
        <taxon>Fungi</taxon>
        <taxon>Dikarya</taxon>
        <taxon>Ascomycota</taxon>
        <taxon>Pezizomycotina</taxon>
        <taxon>Sordariomycetes</taxon>
        <taxon>Sordariomycetidae</taxon>
        <taxon>Diaporthales</taxon>
        <taxon>Cytosporaceae</taxon>
        <taxon>Cytospora</taxon>
    </lineage>
</organism>
<evidence type="ECO:0000313" key="5">
    <source>
        <dbReference type="Proteomes" id="UP000078576"/>
    </source>
</evidence>
<evidence type="ECO:0000256" key="2">
    <source>
        <dbReference type="SAM" id="MobiDB-lite"/>
    </source>
</evidence>
<dbReference type="Gene3D" id="3.30.70.330">
    <property type="match status" value="1"/>
</dbReference>
<accession>A0A194UX79</accession>
<feature type="compositionally biased region" description="Low complexity" evidence="2">
    <location>
        <begin position="250"/>
        <end position="279"/>
    </location>
</feature>
<evidence type="ECO:0000256" key="1">
    <source>
        <dbReference type="PROSITE-ProRule" id="PRU00176"/>
    </source>
</evidence>
<feature type="compositionally biased region" description="Basic and acidic residues" evidence="2">
    <location>
        <begin position="280"/>
        <end position="298"/>
    </location>
</feature>
<feature type="domain" description="RRM" evidence="3">
    <location>
        <begin position="122"/>
        <end position="204"/>
    </location>
</feature>
<evidence type="ECO:0000313" key="4">
    <source>
        <dbReference type="EMBL" id="KUI56300.1"/>
    </source>
</evidence>
<dbReference type="AlphaFoldDB" id="A0A194UX79"/>
<dbReference type="CDD" id="cd00590">
    <property type="entry name" value="RRM_SF"/>
    <property type="match status" value="1"/>
</dbReference>
<dbReference type="Proteomes" id="UP000078576">
    <property type="component" value="Unassembled WGS sequence"/>
</dbReference>
<feature type="region of interest" description="Disordered" evidence="2">
    <location>
        <begin position="212"/>
        <end position="325"/>
    </location>
</feature>
<evidence type="ECO:0000259" key="3">
    <source>
        <dbReference type="PROSITE" id="PS50102"/>
    </source>
</evidence>
<dbReference type="GO" id="GO:0003723">
    <property type="term" value="F:RNA binding"/>
    <property type="evidence" value="ECO:0007669"/>
    <property type="project" value="UniProtKB-UniRule"/>
</dbReference>
<name>A0A194UX79_CYTMA</name>
<feature type="compositionally biased region" description="Low complexity" evidence="2">
    <location>
        <begin position="212"/>
        <end position="221"/>
    </location>
</feature>
<dbReference type="InterPro" id="IPR000504">
    <property type="entry name" value="RRM_dom"/>
</dbReference>